<dbReference type="STRING" id="337451.A0A3S3MAP8"/>
<dbReference type="GO" id="GO:0060628">
    <property type="term" value="P:regulation of ER to Golgi vesicle-mediated transport"/>
    <property type="evidence" value="ECO:0007669"/>
    <property type="project" value="TreeGrafter"/>
</dbReference>
<name>A0A3S3MAP8_9MAGN</name>
<dbReference type="GO" id="GO:0006888">
    <property type="term" value="P:endoplasmic reticulum to Golgi vesicle-mediated transport"/>
    <property type="evidence" value="ECO:0007669"/>
    <property type="project" value="InterPro"/>
</dbReference>
<dbReference type="InterPro" id="IPR007528">
    <property type="entry name" value="RINT1_Tip20"/>
</dbReference>
<dbReference type="PROSITE" id="PS51386">
    <property type="entry name" value="RINT1_TIP20"/>
    <property type="match status" value="1"/>
</dbReference>
<dbReference type="PANTHER" id="PTHR13520:SF1">
    <property type="entry name" value="RINT1-LIKE PROTEIN MAG2"/>
    <property type="match status" value="1"/>
</dbReference>
<organism evidence="1 2">
    <name type="scientific">Cinnamomum micranthum f. kanehirae</name>
    <dbReference type="NCBI Taxonomy" id="337451"/>
    <lineage>
        <taxon>Eukaryota</taxon>
        <taxon>Viridiplantae</taxon>
        <taxon>Streptophyta</taxon>
        <taxon>Embryophyta</taxon>
        <taxon>Tracheophyta</taxon>
        <taxon>Spermatophyta</taxon>
        <taxon>Magnoliopsida</taxon>
        <taxon>Magnoliidae</taxon>
        <taxon>Laurales</taxon>
        <taxon>Lauraceae</taxon>
        <taxon>Cinnamomum</taxon>
    </lineage>
</organism>
<comment type="caution">
    <text evidence="1">The sequence shown here is derived from an EMBL/GenBank/DDBJ whole genome shotgun (WGS) entry which is preliminary data.</text>
</comment>
<dbReference type="PANTHER" id="PTHR13520">
    <property type="entry name" value="RAD50-INTERACTING PROTEIN 1 RINT-1"/>
    <property type="match status" value="1"/>
</dbReference>
<reference evidence="1 2" key="1">
    <citation type="journal article" date="2019" name="Nat. Plants">
        <title>Stout camphor tree genome fills gaps in understanding of flowering plant genome evolution.</title>
        <authorList>
            <person name="Chaw S.M."/>
            <person name="Liu Y.C."/>
            <person name="Wu Y.W."/>
            <person name="Wang H.Y."/>
            <person name="Lin C.I."/>
            <person name="Wu C.S."/>
            <person name="Ke H.M."/>
            <person name="Chang L.Y."/>
            <person name="Hsu C.Y."/>
            <person name="Yang H.T."/>
            <person name="Sudianto E."/>
            <person name="Hsu M.H."/>
            <person name="Wu K.P."/>
            <person name="Wang L.N."/>
            <person name="Leebens-Mack J.H."/>
            <person name="Tsai I.J."/>
        </authorList>
    </citation>
    <scope>NUCLEOTIDE SEQUENCE [LARGE SCALE GENOMIC DNA]</scope>
    <source>
        <strain evidence="2">cv. Chaw 1501</strain>
        <tissue evidence="1">Young leaves</tissue>
    </source>
</reference>
<dbReference type="OrthoDB" id="2189254at2759"/>
<evidence type="ECO:0000313" key="2">
    <source>
        <dbReference type="Proteomes" id="UP000283530"/>
    </source>
</evidence>
<gene>
    <name evidence="1" type="ORF">CKAN_00471600</name>
</gene>
<dbReference type="EMBL" id="QPKB01000002">
    <property type="protein sequence ID" value="RWR76280.1"/>
    <property type="molecule type" value="Genomic_DNA"/>
</dbReference>
<dbReference type="AlphaFoldDB" id="A0A3S3MAP8"/>
<accession>A0A3S3MAP8</accession>
<sequence length="792" mass="89115">MEIAPNLPLFSGLSQSLLRFLADNFQSIDSLSKTPDLVSDLQNQCSDRDRTLTDLNQKLCSSISSYDSISNRIGSVFGEISSKLSDIKSSASVDAANPDGRREQILANELPALAREVARVETVRAYAETALKLDTLIGDVEDAVSSSMTSNLKRVSSASNSEESRLNAIKYLKETEDILTYITKSRPQWSRLISAVDHRVDRALAILRPQAIADHRNLLTSLGWPPPLSNTNFVNSKMQKSSELLNPLFIMQGDLKSKYCVNFLALCSLQELQGRRKSRQLEGHNLEVALHQPLWAIEELVNPISLASQRHFSKWVEKPEFIFALVYKTTRDFVDSMDEILQPLIDKARLAGYSCREEWMSAMVTSLSTYLAKEVFPKYVSQVEDSVTGDPSRARASWLHLVDLMIAFDKRIQSLFTNLGVLLSVREDENLQRISSLSVFCDRPDWLEMWAELELRDALDKLKPLLEDDKSWKNRIQGGILLSGTEDYKSPAISGSVLQCLSLVIERCRPLPSISLRARFIRLAAAPIVREFIDCLLRRCQEAEGLTALADDEALVKVINSINAARYCESVLKEWCEDVFFIEMGSDGTHNAQTSNDNSAVDPGSSVFEEEIGKLKEFQTEWVEKLSTVVLRGFDARCRDYFKNKKQWQEKGEVGYVSRAFVGALDYLQGKISRLEEDLNEIDFVGVWRSLAGGVDLLVFNGVLMSNAKFHDGGVERFGGDLEVLFGVFGAWCLRPEGFFPRVSAGLRLLKMEKQQIKGSETSKESWLRENGIRHLTVAESEKILKNRIFIG</sequence>
<dbReference type="Pfam" id="PF04437">
    <property type="entry name" value="RINT1_TIP1"/>
    <property type="match status" value="1"/>
</dbReference>
<evidence type="ECO:0000313" key="1">
    <source>
        <dbReference type="EMBL" id="RWR76280.1"/>
    </source>
</evidence>
<dbReference type="Proteomes" id="UP000283530">
    <property type="component" value="Unassembled WGS sequence"/>
</dbReference>
<dbReference type="GO" id="GO:0006890">
    <property type="term" value="P:retrograde vesicle-mediated transport, Golgi to endoplasmic reticulum"/>
    <property type="evidence" value="ECO:0007669"/>
    <property type="project" value="InterPro"/>
</dbReference>
<dbReference type="GO" id="GO:0070939">
    <property type="term" value="C:Dsl1/NZR complex"/>
    <property type="evidence" value="ECO:0007669"/>
    <property type="project" value="InterPro"/>
</dbReference>
<protein>
    <submittedName>
        <fullName evidence="1">RINT1-like protein MAG2</fullName>
    </submittedName>
</protein>
<proteinExistence type="predicted"/>
<keyword evidence="2" id="KW-1185">Reference proteome</keyword>